<dbReference type="RefSeq" id="XP_070143245.1">
    <property type="nucleotide sequence ID" value="XM_070287144.1"/>
</dbReference>
<dbReference type="PANTHER" id="PTHR22666:SF3">
    <property type="entry name" value="MYB_SANT-LIKE DNA-BINDING DOMAIN-CONTAINING PROTEIN 1"/>
    <property type="match status" value="1"/>
</dbReference>
<feature type="domain" description="Myb/SANT-like DNA-binding" evidence="2">
    <location>
        <begin position="18"/>
        <end position="103"/>
    </location>
</feature>
<feature type="region of interest" description="Disordered" evidence="1">
    <location>
        <begin position="137"/>
        <end position="161"/>
    </location>
</feature>
<organism evidence="3 4">
    <name type="scientific">Drosophila kikkawai</name>
    <name type="common">Fruit fly</name>
    <dbReference type="NCBI Taxonomy" id="30033"/>
    <lineage>
        <taxon>Eukaryota</taxon>
        <taxon>Metazoa</taxon>
        <taxon>Ecdysozoa</taxon>
        <taxon>Arthropoda</taxon>
        <taxon>Hexapoda</taxon>
        <taxon>Insecta</taxon>
        <taxon>Pterygota</taxon>
        <taxon>Neoptera</taxon>
        <taxon>Endopterygota</taxon>
        <taxon>Diptera</taxon>
        <taxon>Brachycera</taxon>
        <taxon>Muscomorpha</taxon>
        <taxon>Ephydroidea</taxon>
        <taxon>Drosophilidae</taxon>
        <taxon>Drosophila</taxon>
        <taxon>Sophophora</taxon>
    </lineage>
</organism>
<evidence type="ECO:0000259" key="2">
    <source>
        <dbReference type="Pfam" id="PF13837"/>
    </source>
</evidence>
<evidence type="ECO:0000313" key="3">
    <source>
        <dbReference type="Proteomes" id="UP001652661"/>
    </source>
</evidence>
<reference evidence="4" key="1">
    <citation type="submission" date="2025-08" db="UniProtKB">
        <authorList>
            <consortium name="RefSeq"/>
        </authorList>
    </citation>
    <scope>IDENTIFICATION</scope>
    <source>
        <strain evidence="4">14028-0561.14</strain>
        <tissue evidence="4">Whole fly</tissue>
    </source>
</reference>
<dbReference type="InterPro" id="IPR044822">
    <property type="entry name" value="Myb_DNA-bind_4"/>
</dbReference>
<dbReference type="Pfam" id="PF13837">
    <property type="entry name" value="Myb_DNA-bind_4"/>
    <property type="match status" value="1"/>
</dbReference>
<name>A0ABM4GKK2_DROKI</name>
<evidence type="ECO:0000256" key="1">
    <source>
        <dbReference type="SAM" id="MobiDB-lite"/>
    </source>
</evidence>
<proteinExistence type="predicted"/>
<dbReference type="InterPro" id="IPR026095">
    <property type="entry name" value="Myb/SANT-like_DNA-bd_dom_prot"/>
</dbReference>
<dbReference type="Proteomes" id="UP001652661">
    <property type="component" value="Chromosome 3R"/>
</dbReference>
<protein>
    <recommendedName>
        <fullName evidence="2">Myb/SANT-like DNA-binding domain-containing protein</fullName>
    </recommendedName>
</protein>
<dbReference type="Gene3D" id="1.10.10.60">
    <property type="entry name" value="Homeodomain-like"/>
    <property type="match status" value="1"/>
</dbReference>
<sequence length="204" mass="23567">MEGANAKDDSRTAGGKLRWTLHMECLLIDVWQENIEHLRGPRKNSHVYMEMAQTLMEAGYDVSWKDIKTKLENLTRKCKQEKDKMGPSGGAPSAWQHFEALQAFLGSFHVHNLEQDTVDNENTTQYFSEEYLEDVQETSMSGSRRSGSLPPAKRAKVDQKSELVEIARERLEEQKTQTEILQRMADSQEKFQSELLQFLRESKQ</sequence>
<keyword evidence="3" id="KW-1185">Reference proteome</keyword>
<gene>
    <name evidence="4" type="primary">LOC138928889</name>
</gene>
<evidence type="ECO:0000313" key="4">
    <source>
        <dbReference type="RefSeq" id="XP_070143245.1"/>
    </source>
</evidence>
<feature type="compositionally biased region" description="Polar residues" evidence="1">
    <location>
        <begin position="137"/>
        <end position="146"/>
    </location>
</feature>
<accession>A0ABM4GKK2</accession>
<dbReference type="GeneID" id="138928889"/>
<dbReference type="PANTHER" id="PTHR22666">
    <property type="entry name" value="MYB_SANT-LIKE DNA-BINDING DOMAIN-CONTAINING PROTEIN 1"/>
    <property type="match status" value="1"/>
</dbReference>